<reference evidence="2" key="1">
    <citation type="submission" date="2019-07" db="EMBL/GenBank/DDBJ databases">
        <authorList>
            <person name="Weber M."/>
            <person name="Kostadinov I."/>
            <person name="Kostadinov D I."/>
        </authorList>
    </citation>
    <scope>NUCLEOTIDE SEQUENCE</scope>
    <source>
        <strain evidence="2">Gfbio:sag-sample-m06:053724c1-46a9-4a36-b237-ea2bf867836b</strain>
    </source>
</reference>
<accession>A0A7D9D3G9</accession>
<gene>
    <name evidence="2" type="ORF">JTBM06_V1_420003</name>
</gene>
<dbReference type="AlphaFoldDB" id="A0A7D9D3G9"/>
<sequence>MFLTNCQPLHRSLQVLLLLVFLTNPPAWGQSWADAPADLTVGEYLQLVFRLDMKRPDSKALNDFSLVNFYSSSDPQLALVLVIQTWRDERVLGHYLPGEIRSVGEAFTAQFEAMARRQDVLKRWNMNNPKENFVVRHVRLSDLRETLAVTVNGETLFDDKDISKAKAYVTSRGGIWSL</sequence>
<organism evidence="2">
    <name type="scientific">uncultured Woeseiaceae bacterium</name>
    <dbReference type="NCBI Taxonomy" id="1983305"/>
    <lineage>
        <taxon>Bacteria</taxon>
        <taxon>Pseudomonadati</taxon>
        <taxon>Pseudomonadota</taxon>
        <taxon>Gammaproteobacteria</taxon>
        <taxon>Woeseiales</taxon>
        <taxon>Woeseiaceae</taxon>
        <taxon>environmental samples</taxon>
    </lineage>
</organism>
<dbReference type="EMBL" id="LR633967">
    <property type="protein sequence ID" value="VUX56225.1"/>
    <property type="molecule type" value="Genomic_DNA"/>
</dbReference>
<protein>
    <submittedName>
        <fullName evidence="2">Uncharacterized protein</fullName>
    </submittedName>
</protein>
<feature type="signal peptide" evidence="1">
    <location>
        <begin position="1"/>
        <end position="29"/>
    </location>
</feature>
<name>A0A7D9D3G9_9GAMM</name>
<proteinExistence type="predicted"/>
<keyword evidence="1" id="KW-0732">Signal</keyword>
<feature type="chain" id="PRO_5028054668" evidence="1">
    <location>
        <begin position="30"/>
        <end position="178"/>
    </location>
</feature>
<evidence type="ECO:0000256" key="1">
    <source>
        <dbReference type="SAM" id="SignalP"/>
    </source>
</evidence>
<evidence type="ECO:0000313" key="2">
    <source>
        <dbReference type="EMBL" id="VUX56225.1"/>
    </source>
</evidence>